<gene>
    <name evidence="4" type="ORF">ENJ65_00430</name>
</gene>
<evidence type="ECO:0000259" key="3">
    <source>
        <dbReference type="PROSITE" id="PS51502"/>
    </source>
</evidence>
<proteinExistence type="predicted"/>
<dbReference type="PROSITE" id="PS51502">
    <property type="entry name" value="S_R_A_B_BARREL"/>
    <property type="match status" value="1"/>
</dbReference>
<dbReference type="SUPFAM" id="SSF54909">
    <property type="entry name" value="Dimeric alpha+beta barrel"/>
    <property type="match status" value="1"/>
</dbReference>
<evidence type="ECO:0000256" key="2">
    <source>
        <dbReference type="SAM" id="SignalP"/>
    </source>
</evidence>
<feature type="chain" id="PRO_5032508765" evidence="2">
    <location>
        <begin position="22"/>
        <end position="132"/>
    </location>
</feature>
<feature type="domain" description="Stress-response A/B barrel" evidence="3">
    <location>
        <begin position="34"/>
        <end position="130"/>
    </location>
</feature>
<dbReference type="PROSITE" id="PS51257">
    <property type="entry name" value="PROKAR_LIPOPROTEIN"/>
    <property type="match status" value="1"/>
</dbReference>
<evidence type="ECO:0000313" key="4">
    <source>
        <dbReference type="EMBL" id="HHJ80078.1"/>
    </source>
</evidence>
<dbReference type="PANTHER" id="PTHR33178:SF10">
    <property type="entry name" value="STRESS-RESPONSE A_B BARREL DOMAIN-CONTAINING PROTEIN"/>
    <property type="match status" value="1"/>
</dbReference>
<dbReference type="SMART" id="SM00886">
    <property type="entry name" value="Dabb"/>
    <property type="match status" value="1"/>
</dbReference>
<reference evidence="4" key="1">
    <citation type="journal article" date="2020" name="mSystems">
        <title>Genome- and Community-Level Interaction Insights into Carbon Utilization and Element Cycling Functions of Hydrothermarchaeota in Hydrothermal Sediment.</title>
        <authorList>
            <person name="Zhou Z."/>
            <person name="Liu Y."/>
            <person name="Xu W."/>
            <person name="Pan J."/>
            <person name="Luo Z.H."/>
            <person name="Li M."/>
        </authorList>
    </citation>
    <scope>NUCLEOTIDE SEQUENCE [LARGE SCALE GENOMIC DNA]</scope>
    <source>
        <strain evidence="4">HyVt-505</strain>
    </source>
</reference>
<sequence>MKKISSIIILSALLLSGCSLSPVSNPDNRSNGGVNHIVLLWLKDPGNPRQQQQIIRATKVLEQIPGVNKIRVGTSIPSERQVVDDTFDIGIHMLFDNKAAIKTYVKNPEHNRTINQAIMPFVERIVIYDFEE</sequence>
<accession>A0A832N3B7</accession>
<dbReference type="PANTHER" id="PTHR33178">
    <property type="match status" value="1"/>
</dbReference>
<comment type="subunit">
    <text evidence="1">Homodimer.</text>
</comment>
<dbReference type="InterPro" id="IPR044662">
    <property type="entry name" value="HS1/DABB1-like"/>
</dbReference>
<dbReference type="Gene3D" id="3.30.70.100">
    <property type="match status" value="1"/>
</dbReference>
<keyword evidence="2" id="KW-0732">Signal</keyword>
<dbReference type="InterPro" id="IPR011008">
    <property type="entry name" value="Dimeric_a/b-barrel"/>
</dbReference>
<dbReference type="Proteomes" id="UP000885832">
    <property type="component" value="Unassembled WGS sequence"/>
</dbReference>
<dbReference type="InterPro" id="IPR013097">
    <property type="entry name" value="Dabb"/>
</dbReference>
<dbReference type="Pfam" id="PF07876">
    <property type="entry name" value="Dabb"/>
    <property type="match status" value="1"/>
</dbReference>
<name>A0A832N3B7_9GAMM</name>
<evidence type="ECO:0000256" key="1">
    <source>
        <dbReference type="ARBA" id="ARBA00011738"/>
    </source>
</evidence>
<organism evidence="4">
    <name type="scientific">Candidatus Tenderia electrophaga</name>
    <dbReference type="NCBI Taxonomy" id="1748243"/>
    <lineage>
        <taxon>Bacteria</taxon>
        <taxon>Pseudomonadati</taxon>
        <taxon>Pseudomonadota</taxon>
        <taxon>Gammaproteobacteria</taxon>
        <taxon>Candidatus Tenderiales</taxon>
        <taxon>Candidatus Tenderiaceae</taxon>
        <taxon>Candidatus Tenderia</taxon>
    </lineage>
</organism>
<dbReference type="EMBL" id="DRNF01000029">
    <property type="protein sequence ID" value="HHJ80078.1"/>
    <property type="molecule type" value="Genomic_DNA"/>
</dbReference>
<protein>
    <submittedName>
        <fullName evidence="4">Dabb family protein</fullName>
    </submittedName>
</protein>
<feature type="signal peptide" evidence="2">
    <location>
        <begin position="1"/>
        <end position="21"/>
    </location>
</feature>
<dbReference type="AlphaFoldDB" id="A0A832N3B7"/>
<comment type="caution">
    <text evidence="4">The sequence shown here is derived from an EMBL/GenBank/DDBJ whole genome shotgun (WGS) entry which is preliminary data.</text>
</comment>